<accession>A0A6V7PIF6</accession>
<proteinExistence type="predicted"/>
<organism evidence="3">
    <name type="scientific">Ananas comosus var. bracteatus</name>
    <name type="common">red pineapple</name>
    <dbReference type="NCBI Taxonomy" id="296719"/>
    <lineage>
        <taxon>Eukaryota</taxon>
        <taxon>Viridiplantae</taxon>
        <taxon>Streptophyta</taxon>
        <taxon>Embryophyta</taxon>
        <taxon>Tracheophyta</taxon>
        <taxon>Spermatophyta</taxon>
        <taxon>Magnoliopsida</taxon>
        <taxon>Liliopsida</taxon>
        <taxon>Poales</taxon>
        <taxon>Bromeliaceae</taxon>
        <taxon>Bromelioideae</taxon>
        <taxon>Ananas</taxon>
    </lineage>
</organism>
<dbReference type="InterPro" id="IPR035979">
    <property type="entry name" value="RBD_domain_sf"/>
</dbReference>
<dbReference type="Pfam" id="PF04059">
    <property type="entry name" value="RRM_2"/>
    <property type="match status" value="1"/>
</dbReference>
<reference evidence="3" key="1">
    <citation type="submission" date="2020-07" db="EMBL/GenBank/DDBJ databases">
        <authorList>
            <person name="Lin J."/>
        </authorList>
    </citation>
    <scope>NUCLEOTIDE SEQUENCE</scope>
</reference>
<name>A0A6V7PIF6_ANACO</name>
<dbReference type="EMBL" id="LR862148">
    <property type="protein sequence ID" value="CAD1830443.1"/>
    <property type="molecule type" value="Genomic_DNA"/>
</dbReference>
<gene>
    <name evidence="3" type="ORF">CB5_LOCUS13654</name>
</gene>
<evidence type="ECO:0000256" key="1">
    <source>
        <dbReference type="SAM" id="MobiDB-lite"/>
    </source>
</evidence>
<dbReference type="Gene3D" id="3.30.70.330">
    <property type="match status" value="1"/>
</dbReference>
<evidence type="ECO:0000259" key="2">
    <source>
        <dbReference type="Pfam" id="PF04059"/>
    </source>
</evidence>
<dbReference type="GO" id="GO:0003676">
    <property type="term" value="F:nucleic acid binding"/>
    <property type="evidence" value="ECO:0007669"/>
    <property type="project" value="InterPro"/>
</dbReference>
<dbReference type="InterPro" id="IPR012677">
    <property type="entry name" value="Nucleotide-bd_a/b_plait_sf"/>
</dbReference>
<sequence length="375" mass="43065">MATASLNPNAPVYYPSLLLYHPTTLELYNPPSSLYSSQPLLLLPNPSFHEQQQQQQQQQQQPFYFEYHQTPSHTSLLYASSPPPQPFYYYHPLPQTLYSCYYHHHFTSPPLPFPGQRAIIEEFKERDHQTTAGDNATANTAEGDVRVRSYGCFGRKKIFAPKPKSRRKPSSASPTQLLHSSVPLLPKRRACAEFEFGCNEENKTTVMIKNLPNKFTKEKLICILDQHCLEENQKSRYLKRGEDGEGSQENDSSEFDFFYLPIDFRSGSNLGYAFVNFTTPAAAWRLHRFLHNYEWKLHGSRKVCEVTYARIQGLDALLRHFKNSVFICGSDEFLPVSFDPPRDGVRRPEQQFIGKRLPPTSLPPAGLKGRKKGEE</sequence>
<evidence type="ECO:0000313" key="3">
    <source>
        <dbReference type="EMBL" id="CAD1830443.1"/>
    </source>
</evidence>
<protein>
    <recommendedName>
        <fullName evidence="2">Mei2-like C-terminal RNA recognition motif domain-containing protein</fullName>
    </recommendedName>
</protein>
<dbReference type="SUPFAM" id="SSF54928">
    <property type="entry name" value="RNA-binding domain, RBD"/>
    <property type="match status" value="1"/>
</dbReference>
<feature type="domain" description="Mei2-like C-terminal RNA recognition motif" evidence="2">
    <location>
        <begin position="249"/>
        <end position="322"/>
    </location>
</feature>
<dbReference type="InterPro" id="IPR007201">
    <property type="entry name" value="Mei2-like_Rrm_C"/>
</dbReference>
<dbReference type="AlphaFoldDB" id="A0A6V7PIF6"/>
<feature type="region of interest" description="Disordered" evidence="1">
    <location>
        <begin position="339"/>
        <end position="375"/>
    </location>
</feature>
<feature type="compositionally biased region" description="Basic and acidic residues" evidence="1">
    <location>
        <begin position="340"/>
        <end position="349"/>
    </location>
</feature>